<dbReference type="InterPro" id="IPR004101">
    <property type="entry name" value="Mur_ligase_C"/>
</dbReference>
<keyword evidence="6 7" id="KW-0961">Cell wall biogenesis/degradation</keyword>
<evidence type="ECO:0000259" key="11">
    <source>
        <dbReference type="Pfam" id="PF02875"/>
    </source>
</evidence>
<feature type="binding site" evidence="7">
    <location>
        <position position="479"/>
    </location>
    <ligand>
        <name>meso-2,6-diaminopimelate</name>
        <dbReference type="ChEBI" id="CHEBI:57791"/>
    </ligand>
</feature>
<dbReference type="Gene3D" id="3.40.1390.10">
    <property type="entry name" value="MurE/MurF, N-terminal domain"/>
    <property type="match status" value="1"/>
</dbReference>
<feature type="binding site" evidence="7">
    <location>
        <position position="191"/>
    </location>
    <ligand>
        <name>UDP-N-acetyl-alpha-D-muramoyl-L-alanyl-D-glutamate</name>
        <dbReference type="ChEBI" id="CHEBI:83900"/>
    </ligand>
</feature>
<dbReference type="Gene3D" id="3.40.1190.10">
    <property type="entry name" value="Mur-like, catalytic domain"/>
    <property type="match status" value="1"/>
</dbReference>
<dbReference type="InterPro" id="IPR000713">
    <property type="entry name" value="Mur_ligase_N"/>
</dbReference>
<dbReference type="InterPro" id="IPR036565">
    <property type="entry name" value="Mur-like_cat_sf"/>
</dbReference>
<dbReference type="InterPro" id="IPR013221">
    <property type="entry name" value="Mur_ligase_cen"/>
</dbReference>
<dbReference type="HOGENOM" id="CLU_022291_4_1_7"/>
<dbReference type="STRING" id="290397.Adeh_3766"/>
<evidence type="ECO:0000256" key="3">
    <source>
        <dbReference type="ARBA" id="ARBA00022960"/>
    </source>
</evidence>
<dbReference type="InterPro" id="IPR035911">
    <property type="entry name" value="MurE/MurF_N"/>
</dbReference>
<evidence type="ECO:0000313" key="13">
    <source>
        <dbReference type="EMBL" id="ABC83532.1"/>
    </source>
</evidence>
<feature type="binding site" evidence="7">
    <location>
        <begin position="410"/>
        <end position="413"/>
    </location>
    <ligand>
        <name>meso-2,6-diaminopimelate</name>
        <dbReference type="ChEBI" id="CHEBI:57791"/>
    </ligand>
</feature>
<feature type="binding site" evidence="7">
    <location>
        <position position="475"/>
    </location>
    <ligand>
        <name>meso-2,6-diaminopimelate</name>
        <dbReference type="ChEBI" id="CHEBI:57791"/>
    </ligand>
</feature>
<feature type="domain" description="Mur ligase central" evidence="12">
    <location>
        <begin position="114"/>
        <end position="317"/>
    </location>
</feature>
<dbReference type="SUPFAM" id="SSF63418">
    <property type="entry name" value="MurE/MurF N-terminal domain"/>
    <property type="match status" value="1"/>
</dbReference>
<evidence type="ECO:0000256" key="4">
    <source>
        <dbReference type="ARBA" id="ARBA00022984"/>
    </source>
</evidence>
<sequence>MVSPAVSDMRLSTVIAGSGARGDLAGDPEITRVTGDSREVIPGAVFFALPGVQHDGHAFAAEAARRGAVAVVAERPVECAPARLLLAPSARRAMALAAASFCGRPAERLRMAAVTGTNGKTTVTYLVEACARAAAVPVGVLGTISFRFPGAERPASHTTPESTAIQAVLAEMVEAGARDAVMEVSSHALAQERVAGIRFQAAGFTNLTRDHLDYHRDMEAYFAAKRRLFTEHLAPGGTAVINARDPWGARLADQLGPGPRVWRYGGRAGDALRALEVRTGLAGTSATFETPAGAIAIRSPLVGQHNLENLLCAAGLALGLGLPPEAVARGLAASHGAPGRLERIDGRGLSVFVDYAHTDDALARMIAALRGLSPRRLVCVFGCGGDRDRGKRPLMGAAAAAADLAIVTSDNPRTEDPLAIIADVLPGLDRAGKPAIGAARARAGEDGYVVEPDRRAAIALAVECAREGDAVLVAGKGHEDYQQVGAERRPFSDRDEARKALGIA</sequence>
<gene>
    <name evidence="7" type="primary">murE</name>
    <name evidence="13" type="ordered locus">Adeh_3766</name>
</gene>
<keyword evidence="7" id="KW-0460">Magnesium</keyword>
<keyword evidence="7 13" id="KW-0436">Ligase</keyword>
<feature type="binding site" evidence="7">
    <location>
        <position position="37"/>
    </location>
    <ligand>
        <name>UDP-N-acetyl-alpha-D-muramoyl-L-alanyl-D-glutamate</name>
        <dbReference type="ChEBI" id="CHEBI:83900"/>
    </ligand>
</feature>
<dbReference type="eggNOG" id="COG0769">
    <property type="taxonomic scope" value="Bacteria"/>
</dbReference>
<dbReference type="GO" id="GO:0008765">
    <property type="term" value="F:UDP-N-acetylmuramoylalanyl-D-glutamate-2,6-diaminopimelate ligase activity"/>
    <property type="evidence" value="ECO:0007669"/>
    <property type="project" value="UniProtKB-UniRule"/>
</dbReference>
<comment type="similarity">
    <text evidence="1 7">Belongs to the MurCDEF family. MurE subfamily.</text>
</comment>
<keyword evidence="3 7" id="KW-0133">Cell shape</keyword>
<dbReference type="GO" id="GO:0009252">
    <property type="term" value="P:peptidoglycan biosynthetic process"/>
    <property type="evidence" value="ECO:0007669"/>
    <property type="project" value="UniProtKB-UniRule"/>
</dbReference>
<dbReference type="GO" id="GO:0000287">
    <property type="term" value="F:magnesium ion binding"/>
    <property type="evidence" value="ECO:0007669"/>
    <property type="project" value="UniProtKB-UniRule"/>
</dbReference>
<evidence type="ECO:0000256" key="8">
    <source>
        <dbReference type="RuleBase" id="RU004135"/>
    </source>
</evidence>
<feature type="short sequence motif" description="Meso-diaminopimelate recognition motif" evidence="7">
    <location>
        <begin position="410"/>
        <end position="413"/>
    </location>
</feature>
<feature type="binding site" evidence="7">
    <location>
        <position position="185"/>
    </location>
    <ligand>
        <name>UDP-N-acetyl-alpha-D-muramoyl-L-alanyl-D-glutamate</name>
        <dbReference type="ChEBI" id="CHEBI:83900"/>
    </ligand>
</feature>
<feature type="domain" description="Mur ligase C-terminal" evidence="11">
    <location>
        <begin position="339"/>
        <end position="477"/>
    </location>
</feature>
<evidence type="ECO:0000313" key="14">
    <source>
        <dbReference type="Proteomes" id="UP000001935"/>
    </source>
</evidence>
<dbReference type="Pfam" id="PF02875">
    <property type="entry name" value="Mur_ligase_C"/>
    <property type="match status" value="1"/>
</dbReference>
<comment type="caution">
    <text evidence="7">Lacks conserved residue(s) required for the propagation of feature annotation.</text>
</comment>
<dbReference type="GO" id="GO:0005737">
    <property type="term" value="C:cytoplasm"/>
    <property type="evidence" value="ECO:0007669"/>
    <property type="project" value="UniProtKB-SubCell"/>
</dbReference>
<dbReference type="GO" id="GO:0008360">
    <property type="term" value="P:regulation of cell shape"/>
    <property type="evidence" value="ECO:0007669"/>
    <property type="project" value="UniProtKB-KW"/>
</dbReference>
<comment type="cofactor">
    <cofactor evidence="7">
        <name>Mg(2+)</name>
        <dbReference type="ChEBI" id="CHEBI:18420"/>
    </cofactor>
</comment>
<evidence type="ECO:0000256" key="7">
    <source>
        <dbReference type="HAMAP-Rule" id="MF_00208"/>
    </source>
</evidence>
<evidence type="ECO:0000256" key="2">
    <source>
        <dbReference type="ARBA" id="ARBA00022618"/>
    </source>
</evidence>
<feature type="domain" description="Mur ligase N-terminal catalytic" evidence="10">
    <location>
        <begin position="29"/>
        <end position="97"/>
    </location>
</feature>
<evidence type="ECO:0000256" key="5">
    <source>
        <dbReference type="ARBA" id="ARBA00023306"/>
    </source>
</evidence>
<keyword evidence="7" id="KW-0963">Cytoplasm</keyword>
<dbReference type="SUPFAM" id="SSF53623">
    <property type="entry name" value="MurD-like peptide ligases, catalytic domain"/>
    <property type="match status" value="1"/>
</dbReference>
<dbReference type="NCBIfam" id="NF001124">
    <property type="entry name" value="PRK00139.1-2"/>
    <property type="match status" value="1"/>
</dbReference>
<keyword evidence="2 7" id="KW-0132">Cell division</keyword>
<dbReference type="SUPFAM" id="SSF53244">
    <property type="entry name" value="MurD-like peptide ligases, peptide-binding domain"/>
    <property type="match status" value="1"/>
</dbReference>
<dbReference type="UniPathway" id="UPA00219"/>
<keyword evidence="5 7" id="KW-0131">Cell cycle</keyword>
<feature type="region of interest" description="Disordered" evidence="9">
    <location>
        <begin position="484"/>
        <end position="504"/>
    </location>
</feature>
<comment type="PTM">
    <text evidence="7">Carboxylation is probably crucial for Mg(2+) binding and, consequently, for the gamma-phosphate positioning of ATP.</text>
</comment>
<keyword evidence="4 7" id="KW-0573">Peptidoglycan synthesis</keyword>
<dbReference type="GO" id="GO:0051301">
    <property type="term" value="P:cell division"/>
    <property type="evidence" value="ECO:0007669"/>
    <property type="project" value="UniProtKB-KW"/>
</dbReference>
<proteinExistence type="inferred from homology"/>
<dbReference type="InterPro" id="IPR005761">
    <property type="entry name" value="UDP-N-AcMur-Glu-dNH2Pim_ligase"/>
</dbReference>
<keyword evidence="7" id="KW-0067">ATP-binding</keyword>
<dbReference type="EC" id="6.3.2.13" evidence="7"/>
<dbReference type="KEGG" id="ade:Adeh_3766"/>
<comment type="function">
    <text evidence="7">Catalyzes the addition of meso-diaminopimelic acid to the nucleotide precursor UDP-N-acetylmuramoyl-L-alanyl-D-glutamate (UMAG) in the biosynthesis of bacterial cell-wall peptidoglycan.</text>
</comment>
<feature type="binding site" evidence="7">
    <location>
        <position position="387"/>
    </location>
    <ligand>
        <name>meso-2,6-diaminopimelate</name>
        <dbReference type="ChEBI" id="CHEBI:57791"/>
    </ligand>
</feature>
<evidence type="ECO:0000256" key="9">
    <source>
        <dbReference type="SAM" id="MobiDB-lite"/>
    </source>
</evidence>
<dbReference type="Gene3D" id="3.90.190.20">
    <property type="entry name" value="Mur ligase, C-terminal domain"/>
    <property type="match status" value="1"/>
</dbReference>
<comment type="pathway">
    <text evidence="7 8">Cell wall biogenesis; peptidoglycan biosynthesis.</text>
</comment>
<feature type="binding site" evidence="7">
    <location>
        <position position="193"/>
    </location>
    <ligand>
        <name>UDP-N-acetyl-alpha-D-muramoyl-L-alanyl-D-glutamate</name>
        <dbReference type="ChEBI" id="CHEBI:83900"/>
    </ligand>
</feature>
<dbReference type="GO" id="GO:0071555">
    <property type="term" value="P:cell wall organization"/>
    <property type="evidence" value="ECO:0007669"/>
    <property type="project" value="UniProtKB-KW"/>
</dbReference>
<organism evidence="13 14">
    <name type="scientific">Anaeromyxobacter dehalogenans (strain 2CP-C)</name>
    <dbReference type="NCBI Taxonomy" id="290397"/>
    <lineage>
        <taxon>Bacteria</taxon>
        <taxon>Pseudomonadati</taxon>
        <taxon>Myxococcota</taxon>
        <taxon>Myxococcia</taxon>
        <taxon>Myxococcales</taxon>
        <taxon>Cystobacterineae</taxon>
        <taxon>Anaeromyxobacteraceae</taxon>
        <taxon>Anaeromyxobacter</taxon>
    </lineage>
</organism>
<evidence type="ECO:0000259" key="12">
    <source>
        <dbReference type="Pfam" id="PF08245"/>
    </source>
</evidence>
<dbReference type="Pfam" id="PF08245">
    <property type="entry name" value="Mur_ligase_M"/>
    <property type="match status" value="1"/>
</dbReference>
<evidence type="ECO:0000259" key="10">
    <source>
        <dbReference type="Pfam" id="PF01225"/>
    </source>
</evidence>
<comment type="subcellular location">
    <subcellularLocation>
        <location evidence="7 8">Cytoplasm</location>
    </subcellularLocation>
</comment>
<dbReference type="NCBIfam" id="TIGR01085">
    <property type="entry name" value="murE"/>
    <property type="match status" value="1"/>
</dbReference>
<feature type="binding site" evidence="7">
    <location>
        <begin position="158"/>
        <end position="159"/>
    </location>
    <ligand>
        <name>UDP-N-acetyl-alpha-D-muramoyl-L-alanyl-D-glutamate</name>
        <dbReference type="ChEBI" id="CHEBI:83900"/>
    </ligand>
</feature>
<dbReference type="EMBL" id="CP000251">
    <property type="protein sequence ID" value="ABC83532.1"/>
    <property type="molecule type" value="Genomic_DNA"/>
</dbReference>
<feature type="binding site" evidence="7">
    <location>
        <begin position="116"/>
        <end position="122"/>
    </location>
    <ligand>
        <name>ATP</name>
        <dbReference type="ChEBI" id="CHEBI:30616"/>
    </ligand>
</feature>
<dbReference type="HAMAP" id="MF_00208">
    <property type="entry name" value="MurE"/>
    <property type="match status" value="1"/>
</dbReference>
<evidence type="ECO:0000256" key="1">
    <source>
        <dbReference type="ARBA" id="ARBA00005898"/>
    </source>
</evidence>
<dbReference type="AlphaFoldDB" id="Q2IG23"/>
<dbReference type="PANTHER" id="PTHR23135:SF4">
    <property type="entry name" value="UDP-N-ACETYLMURAMOYL-L-ALANYL-D-GLUTAMATE--2,6-DIAMINOPIMELATE LIGASE MURE HOMOLOG, CHLOROPLASTIC"/>
    <property type="match status" value="1"/>
</dbReference>
<dbReference type="Proteomes" id="UP000001935">
    <property type="component" value="Chromosome"/>
</dbReference>
<protein>
    <recommendedName>
        <fullName evidence="7">UDP-N-acetylmuramoyl-L-alanyl-D-glutamate--2,6-diaminopimelate ligase</fullName>
        <ecNumber evidence="7">6.3.2.13</ecNumber>
    </recommendedName>
    <alternativeName>
        <fullName evidence="7">Meso-A2pm-adding enzyme</fullName>
    </alternativeName>
    <alternativeName>
        <fullName evidence="7">Meso-diaminopimelate-adding enzyme</fullName>
    </alternativeName>
    <alternativeName>
        <fullName evidence="7">UDP-MurNAc-L-Ala-D-Glu:meso-diaminopimelate ligase</fullName>
    </alternativeName>
    <alternativeName>
        <fullName evidence="7">UDP-MurNAc-tripeptide synthetase</fullName>
    </alternativeName>
    <alternativeName>
        <fullName evidence="7">UDP-N-acetylmuramyl-tripeptide synthetase</fullName>
    </alternativeName>
</protein>
<evidence type="ECO:0000256" key="6">
    <source>
        <dbReference type="ARBA" id="ARBA00023316"/>
    </source>
</evidence>
<dbReference type="InterPro" id="IPR036615">
    <property type="entry name" value="Mur_ligase_C_dom_sf"/>
</dbReference>
<keyword evidence="7" id="KW-0547">Nucleotide-binding</keyword>
<dbReference type="Pfam" id="PF01225">
    <property type="entry name" value="Mur_ligase"/>
    <property type="match status" value="1"/>
</dbReference>
<name>Q2IG23_ANADE</name>
<feature type="modified residue" description="N6-carboxylysine" evidence="7">
    <location>
        <position position="225"/>
    </location>
</feature>
<comment type="catalytic activity">
    <reaction evidence="7">
        <text>UDP-N-acetyl-alpha-D-muramoyl-L-alanyl-D-glutamate + meso-2,6-diaminopimelate + ATP = UDP-N-acetyl-alpha-D-muramoyl-L-alanyl-gamma-D-glutamyl-meso-2,6-diaminopimelate + ADP + phosphate + H(+)</text>
        <dbReference type="Rhea" id="RHEA:23676"/>
        <dbReference type="ChEBI" id="CHEBI:15378"/>
        <dbReference type="ChEBI" id="CHEBI:30616"/>
        <dbReference type="ChEBI" id="CHEBI:43474"/>
        <dbReference type="ChEBI" id="CHEBI:57791"/>
        <dbReference type="ChEBI" id="CHEBI:83900"/>
        <dbReference type="ChEBI" id="CHEBI:83905"/>
        <dbReference type="ChEBI" id="CHEBI:456216"/>
        <dbReference type="EC" id="6.3.2.13"/>
    </reaction>
</comment>
<dbReference type="GO" id="GO:0005524">
    <property type="term" value="F:ATP binding"/>
    <property type="evidence" value="ECO:0007669"/>
    <property type="project" value="UniProtKB-UniRule"/>
</dbReference>
<reference evidence="13 14" key="1">
    <citation type="submission" date="2006-01" db="EMBL/GenBank/DDBJ databases">
        <title>Complete sequence of Anaeromyxobacter dehalogenans 2CP-C.</title>
        <authorList>
            <consortium name="US DOE Joint Genome Institute"/>
            <person name="Copeland A."/>
            <person name="Lucas S."/>
            <person name="Lapidus A."/>
            <person name="Barry K."/>
            <person name="Detter J.C."/>
            <person name="Glavina T."/>
            <person name="Hammon N."/>
            <person name="Israni S."/>
            <person name="Pitluck S."/>
            <person name="Brettin T."/>
            <person name="Bruce D."/>
            <person name="Han C."/>
            <person name="Tapia R."/>
            <person name="Gilna P."/>
            <person name="Kiss H."/>
            <person name="Schmutz J."/>
            <person name="Larimer F."/>
            <person name="Land M."/>
            <person name="Kyrpides N."/>
            <person name="Anderson I."/>
            <person name="Sanford R.A."/>
            <person name="Ritalahti K.M."/>
            <person name="Thomas H.S."/>
            <person name="Kirby J.R."/>
            <person name="Zhulin I.B."/>
            <person name="Loeffler F.E."/>
            <person name="Richardson P."/>
        </authorList>
    </citation>
    <scope>NUCLEOTIDE SEQUENCE [LARGE SCALE GENOMIC DNA]</scope>
    <source>
        <strain evidence="13 14">2CP-C</strain>
    </source>
</reference>
<accession>Q2IG23</accession>
<dbReference type="NCBIfam" id="NF001126">
    <property type="entry name" value="PRK00139.1-4"/>
    <property type="match status" value="1"/>
</dbReference>
<dbReference type="PANTHER" id="PTHR23135">
    <property type="entry name" value="MUR LIGASE FAMILY MEMBER"/>
    <property type="match status" value="1"/>
</dbReference>